<dbReference type="PATRIC" id="fig|1230458.4.peg.4477"/>
<feature type="transmembrane region" description="Helical" evidence="1">
    <location>
        <begin position="252"/>
        <end position="279"/>
    </location>
</feature>
<accession>L9ZEJ4</accession>
<gene>
    <name evidence="2" type="ORF">C484_22173</name>
</gene>
<organism evidence="2 3">
    <name type="scientific">Natrialba taiwanensis DSM 12281</name>
    <dbReference type="NCBI Taxonomy" id="1230458"/>
    <lineage>
        <taxon>Archaea</taxon>
        <taxon>Methanobacteriati</taxon>
        <taxon>Methanobacteriota</taxon>
        <taxon>Stenosarchaea group</taxon>
        <taxon>Halobacteria</taxon>
        <taxon>Halobacteriales</taxon>
        <taxon>Natrialbaceae</taxon>
        <taxon>Natrialba</taxon>
    </lineage>
</organism>
<feature type="transmembrane region" description="Helical" evidence="1">
    <location>
        <begin position="12"/>
        <end position="32"/>
    </location>
</feature>
<feature type="transmembrane region" description="Helical" evidence="1">
    <location>
        <begin position="218"/>
        <end position="240"/>
    </location>
</feature>
<reference evidence="2 3" key="1">
    <citation type="journal article" date="2014" name="PLoS Genet.">
        <title>Phylogenetically driven sequencing of extremely halophilic archaea reveals strategies for static and dynamic osmo-response.</title>
        <authorList>
            <person name="Becker E.A."/>
            <person name="Seitzer P.M."/>
            <person name="Tritt A."/>
            <person name="Larsen D."/>
            <person name="Krusor M."/>
            <person name="Yao A.I."/>
            <person name="Wu D."/>
            <person name="Madern D."/>
            <person name="Eisen J.A."/>
            <person name="Darling A.E."/>
            <person name="Facciotti M.T."/>
        </authorList>
    </citation>
    <scope>NUCLEOTIDE SEQUENCE [LARGE SCALE GENOMIC DNA]</scope>
    <source>
        <strain evidence="2 3">DSM 12281</strain>
    </source>
</reference>
<dbReference type="STRING" id="1230458.C484_22173"/>
<dbReference type="AlphaFoldDB" id="L9ZEJ4"/>
<keyword evidence="3" id="KW-1185">Reference proteome</keyword>
<sequence length="284" mass="30596">MDDENELMSARVRATLLIVLGIGLLVNPFYLWPHHPDAYELRAGEVDTVSEPTTAVPIESLPRETTVAVETAIETTEAADDLPDGWFREDQGGGHDWPRYESREAVPTTGLFEHVSEVVMVDDTAYRLSVVAMDRSPPVLPERFRVPVGFAGALALTLGAMMARHGTPQLTPRNAWAVVGVWTAVLFGTAAYDGSFSGVALTTVREIPLVGTELPSTVGAIIGTAIWILPAIGLVLGVCTRRERWRSGVAGVGELCSVLAFVTVTWPFTLSGAALGFLIGRDRE</sequence>
<dbReference type="Proteomes" id="UP000011648">
    <property type="component" value="Unassembled WGS sequence"/>
</dbReference>
<protein>
    <submittedName>
        <fullName evidence="2">Uncharacterized protein</fullName>
    </submittedName>
</protein>
<proteinExistence type="predicted"/>
<dbReference type="EMBL" id="AOIL01000070">
    <property type="protein sequence ID" value="ELY84900.1"/>
    <property type="molecule type" value="Genomic_DNA"/>
</dbReference>
<keyword evidence="1" id="KW-1133">Transmembrane helix</keyword>
<evidence type="ECO:0000313" key="3">
    <source>
        <dbReference type="Proteomes" id="UP000011648"/>
    </source>
</evidence>
<evidence type="ECO:0000313" key="2">
    <source>
        <dbReference type="EMBL" id="ELY84900.1"/>
    </source>
</evidence>
<comment type="caution">
    <text evidence="2">The sequence shown here is derived from an EMBL/GenBank/DDBJ whole genome shotgun (WGS) entry which is preliminary data.</text>
</comment>
<evidence type="ECO:0000256" key="1">
    <source>
        <dbReference type="SAM" id="Phobius"/>
    </source>
</evidence>
<feature type="transmembrane region" description="Helical" evidence="1">
    <location>
        <begin position="175"/>
        <end position="192"/>
    </location>
</feature>
<name>L9ZEJ4_9EURY</name>
<keyword evidence="1" id="KW-0472">Membrane</keyword>
<keyword evidence="1" id="KW-0812">Transmembrane</keyword>